<dbReference type="SUPFAM" id="SSF54534">
    <property type="entry name" value="FKBP-like"/>
    <property type="match status" value="1"/>
</dbReference>
<dbReference type="InterPro" id="IPR000774">
    <property type="entry name" value="PPIase_FKBP_N"/>
</dbReference>
<comment type="caution">
    <text evidence="10">The sequence shown here is derived from an EMBL/GenBank/DDBJ whole genome shotgun (WGS) entry which is preliminary data.</text>
</comment>
<dbReference type="GO" id="GO:0003755">
    <property type="term" value="F:peptidyl-prolyl cis-trans isomerase activity"/>
    <property type="evidence" value="ECO:0007669"/>
    <property type="project" value="UniProtKB-UniRule"/>
</dbReference>
<dbReference type="EC" id="5.2.1.8" evidence="6"/>
<evidence type="ECO:0000313" key="11">
    <source>
        <dbReference type="Proteomes" id="UP001359886"/>
    </source>
</evidence>
<feature type="signal peptide" evidence="8">
    <location>
        <begin position="1"/>
        <end position="20"/>
    </location>
</feature>
<evidence type="ECO:0000313" key="10">
    <source>
        <dbReference type="EMBL" id="MEJ8568884.1"/>
    </source>
</evidence>
<keyword evidence="8" id="KW-0732">Signal</keyword>
<evidence type="ECO:0000256" key="4">
    <source>
        <dbReference type="ARBA" id="ARBA00023235"/>
    </source>
</evidence>
<proteinExistence type="inferred from homology"/>
<feature type="domain" description="PPIase FKBP-type" evidence="9">
    <location>
        <begin position="140"/>
        <end position="225"/>
    </location>
</feature>
<evidence type="ECO:0000256" key="2">
    <source>
        <dbReference type="ARBA" id="ARBA00006577"/>
    </source>
</evidence>
<keyword evidence="11" id="KW-1185">Reference proteome</keyword>
<accession>A0AAW9RHH7</accession>
<dbReference type="InterPro" id="IPR036944">
    <property type="entry name" value="PPIase_FKBP_N_sf"/>
</dbReference>
<dbReference type="Proteomes" id="UP001359886">
    <property type="component" value="Unassembled WGS sequence"/>
</dbReference>
<name>A0AAW9RHH7_9GAMM</name>
<evidence type="ECO:0000259" key="9">
    <source>
        <dbReference type="PROSITE" id="PS50059"/>
    </source>
</evidence>
<evidence type="ECO:0000256" key="3">
    <source>
        <dbReference type="ARBA" id="ARBA00023110"/>
    </source>
</evidence>
<keyword evidence="7" id="KW-0175">Coiled coil</keyword>
<reference evidence="10 11" key="1">
    <citation type="submission" date="2024-02" db="EMBL/GenBank/DDBJ databases">
        <title>A novel Wenzhouxiangellaceae bacterium, isolated from coastal sediments.</title>
        <authorList>
            <person name="Du Z.-J."/>
            <person name="Ye Y.-Q."/>
            <person name="Zhang X.-Y."/>
        </authorList>
    </citation>
    <scope>NUCLEOTIDE SEQUENCE [LARGE SCALE GENOMIC DNA]</scope>
    <source>
        <strain evidence="10 11">CH-27</strain>
    </source>
</reference>
<dbReference type="EMBL" id="JAZHOG010000010">
    <property type="protein sequence ID" value="MEJ8568884.1"/>
    <property type="molecule type" value="Genomic_DNA"/>
</dbReference>
<organism evidence="10 11">
    <name type="scientific">Elongatibacter sediminis</name>
    <dbReference type="NCBI Taxonomy" id="3119006"/>
    <lineage>
        <taxon>Bacteria</taxon>
        <taxon>Pseudomonadati</taxon>
        <taxon>Pseudomonadota</taxon>
        <taxon>Gammaproteobacteria</taxon>
        <taxon>Chromatiales</taxon>
        <taxon>Wenzhouxiangellaceae</taxon>
        <taxon>Elongatibacter</taxon>
    </lineage>
</organism>
<evidence type="ECO:0000256" key="1">
    <source>
        <dbReference type="ARBA" id="ARBA00000971"/>
    </source>
</evidence>
<dbReference type="Gene3D" id="1.10.287.460">
    <property type="entry name" value="Peptidyl-prolyl cis-trans isomerase, FKBP-type, N-terminal domain"/>
    <property type="match status" value="1"/>
</dbReference>
<keyword evidence="4 5" id="KW-0413">Isomerase</keyword>
<dbReference type="AlphaFoldDB" id="A0AAW9RHH7"/>
<dbReference type="PANTHER" id="PTHR43811">
    <property type="entry name" value="FKBP-TYPE PEPTIDYL-PROLYL CIS-TRANS ISOMERASE FKPA"/>
    <property type="match status" value="1"/>
</dbReference>
<dbReference type="PROSITE" id="PS50059">
    <property type="entry name" value="FKBP_PPIASE"/>
    <property type="match status" value="1"/>
</dbReference>
<evidence type="ECO:0000256" key="8">
    <source>
        <dbReference type="SAM" id="SignalP"/>
    </source>
</evidence>
<dbReference type="Pfam" id="PF00254">
    <property type="entry name" value="FKBP_C"/>
    <property type="match status" value="1"/>
</dbReference>
<evidence type="ECO:0000256" key="5">
    <source>
        <dbReference type="PROSITE-ProRule" id="PRU00277"/>
    </source>
</evidence>
<comment type="catalytic activity">
    <reaction evidence="1 5 6">
        <text>[protein]-peptidylproline (omega=180) = [protein]-peptidylproline (omega=0)</text>
        <dbReference type="Rhea" id="RHEA:16237"/>
        <dbReference type="Rhea" id="RHEA-COMP:10747"/>
        <dbReference type="Rhea" id="RHEA-COMP:10748"/>
        <dbReference type="ChEBI" id="CHEBI:83833"/>
        <dbReference type="ChEBI" id="CHEBI:83834"/>
        <dbReference type="EC" id="5.2.1.8"/>
    </reaction>
</comment>
<dbReference type="InterPro" id="IPR001179">
    <property type="entry name" value="PPIase_FKBP_dom"/>
</dbReference>
<dbReference type="Gene3D" id="3.10.50.40">
    <property type="match status" value="1"/>
</dbReference>
<feature type="chain" id="PRO_5043835841" description="Peptidyl-prolyl cis-trans isomerase" evidence="8">
    <location>
        <begin position="21"/>
        <end position="227"/>
    </location>
</feature>
<dbReference type="InterPro" id="IPR046357">
    <property type="entry name" value="PPIase_dom_sf"/>
</dbReference>
<dbReference type="PANTHER" id="PTHR43811:SF23">
    <property type="entry name" value="FKBP-TYPE 22 KDA PEPTIDYL-PROLYL CIS-TRANS ISOMERASE"/>
    <property type="match status" value="1"/>
</dbReference>
<protein>
    <recommendedName>
        <fullName evidence="6">Peptidyl-prolyl cis-trans isomerase</fullName>
        <ecNumber evidence="6">5.2.1.8</ecNumber>
    </recommendedName>
</protein>
<evidence type="ECO:0000256" key="7">
    <source>
        <dbReference type="SAM" id="Coils"/>
    </source>
</evidence>
<feature type="coiled-coil region" evidence="7">
    <location>
        <begin position="71"/>
        <end position="98"/>
    </location>
</feature>
<keyword evidence="3 5" id="KW-0697">Rotamase</keyword>
<sequence length="227" mass="24930">MRLLFALFVLTPFMATSAMAQDVTSPKGKLSYSVGWDIGEDIKRRGAEFDVESIIAAIRDSVAGRDPQVGSEEMVALLTELQQKVRQEQAEAFRKLAEENAAKSADFLAKNAQKNGIVALPSGVQYRVIEEGEGSRPGMESTVKVHYRGSKMNGHEFDSSFARGVPEEFKVNAVLRGWQEVLPLMKTGATWQVFVPPEMAFGARGNPPVGPNEALTFDLKLVEIVEQ</sequence>
<gene>
    <name evidence="10" type="ORF">V3330_14720</name>
</gene>
<dbReference type="GO" id="GO:0006457">
    <property type="term" value="P:protein folding"/>
    <property type="evidence" value="ECO:0007669"/>
    <property type="project" value="InterPro"/>
</dbReference>
<comment type="similarity">
    <text evidence="2 6">Belongs to the FKBP-type PPIase family.</text>
</comment>
<evidence type="ECO:0000256" key="6">
    <source>
        <dbReference type="RuleBase" id="RU003915"/>
    </source>
</evidence>
<dbReference type="Pfam" id="PF01346">
    <property type="entry name" value="FKBP_N"/>
    <property type="match status" value="1"/>
</dbReference>
<dbReference type="RefSeq" id="WP_354696206.1">
    <property type="nucleotide sequence ID" value="NZ_JAZHOG010000010.1"/>
</dbReference>